<dbReference type="EMBL" id="LIAE01006637">
    <property type="protein sequence ID" value="PAV86763.1"/>
    <property type="molecule type" value="Genomic_DNA"/>
</dbReference>
<dbReference type="OrthoDB" id="411632at2759"/>
<feature type="region of interest" description="Disordered" evidence="1">
    <location>
        <begin position="37"/>
        <end position="59"/>
    </location>
</feature>
<dbReference type="STRING" id="2018661.A0A2A2LKL3"/>
<evidence type="ECO:0000313" key="4">
    <source>
        <dbReference type="Proteomes" id="UP000218231"/>
    </source>
</evidence>
<accession>A0A2A2LKL3</accession>
<dbReference type="InterPro" id="IPR011735">
    <property type="entry name" value="WlaTC/HtrL_glycosyltransf"/>
</dbReference>
<keyword evidence="4" id="KW-1185">Reference proteome</keyword>
<feature type="compositionally biased region" description="Basic residues" evidence="1">
    <location>
        <begin position="131"/>
        <end position="153"/>
    </location>
</feature>
<gene>
    <name evidence="3" type="ORF">WR25_17127</name>
</gene>
<keyword evidence="2" id="KW-0812">Transmembrane</keyword>
<dbReference type="AlphaFoldDB" id="A0A2A2LKL3"/>
<keyword evidence="2" id="KW-0472">Membrane</keyword>
<keyword evidence="2" id="KW-1133">Transmembrane helix</keyword>
<organism evidence="3 4">
    <name type="scientific">Diploscapter pachys</name>
    <dbReference type="NCBI Taxonomy" id="2018661"/>
    <lineage>
        <taxon>Eukaryota</taxon>
        <taxon>Metazoa</taxon>
        <taxon>Ecdysozoa</taxon>
        <taxon>Nematoda</taxon>
        <taxon>Chromadorea</taxon>
        <taxon>Rhabditida</taxon>
        <taxon>Rhabditina</taxon>
        <taxon>Rhabditomorpha</taxon>
        <taxon>Rhabditoidea</taxon>
        <taxon>Rhabditidae</taxon>
        <taxon>Diploscapter</taxon>
    </lineage>
</organism>
<protein>
    <submittedName>
        <fullName evidence="3">Uncharacterized protein</fullName>
    </submittedName>
</protein>
<dbReference type="NCBIfam" id="TIGR02192">
    <property type="entry name" value="HtrL_YibB"/>
    <property type="match status" value="1"/>
</dbReference>
<dbReference type="Pfam" id="PF09612">
    <property type="entry name" value="HtrL_YibB"/>
    <property type="match status" value="1"/>
</dbReference>
<evidence type="ECO:0000256" key="2">
    <source>
        <dbReference type="SAM" id="Phobius"/>
    </source>
</evidence>
<evidence type="ECO:0000256" key="1">
    <source>
        <dbReference type="SAM" id="MobiDB-lite"/>
    </source>
</evidence>
<dbReference type="PANTHER" id="PTHR21579:SF16">
    <property type="entry name" value="HTRL DOMAIN CONTAINING"/>
    <property type="match status" value="1"/>
</dbReference>
<dbReference type="PANTHER" id="PTHR21579">
    <property type="entry name" value="PROTEIN TINCAR"/>
    <property type="match status" value="1"/>
</dbReference>
<dbReference type="Proteomes" id="UP000218231">
    <property type="component" value="Unassembled WGS sequence"/>
</dbReference>
<evidence type="ECO:0000313" key="3">
    <source>
        <dbReference type="EMBL" id="PAV86763.1"/>
    </source>
</evidence>
<feature type="transmembrane region" description="Helical" evidence="2">
    <location>
        <begin position="7"/>
        <end position="29"/>
    </location>
</feature>
<reference evidence="3 4" key="1">
    <citation type="journal article" date="2017" name="Curr. Biol.">
        <title>Genome architecture and evolution of a unichromosomal asexual nematode.</title>
        <authorList>
            <person name="Fradin H."/>
            <person name="Zegar C."/>
            <person name="Gutwein M."/>
            <person name="Lucas J."/>
            <person name="Kovtun M."/>
            <person name="Corcoran D."/>
            <person name="Baugh L.R."/>
            <person name="Kiontke K."/>
            <person name="Gunsalus K."/>
            <person name="Fitch D.H."/>
            <person name="Piano F."/>
        </authorList>
    </citation>
    <scope>NUCLEOTIDE SEQUENCE [LARGE SCALE GENOMIC DNA]</scope>
    <source>
        <strain evidence="3">PF1309</strain>
    </source>
</reference>
<feature type="region of interest" description="Disordered" evidence="1">
    <location>
        <begin position="129"/>
        <end position="164"/>
    </location>
</feature>
<comment type="caution">
    <text evidence="3">The sequence shown here is derived from an EMBL/GenBank/DDBJ whole genome shotgun (WGS) entry which is preliminary data.</text>
</comment>
<dbReference type="InterPro" id="IPR053291">
    <property type="entry name" value="Ommatidial_diff-associated"/>
</dbReference>
<name>A0A2A2LKL3_9BILA</name>
<proteinExistence type="predicted"/>
<sequence>MRQRIYLVLIALLCVFIFYLLFLNGFRLFPDQTVGSDKAKDQTGLQESVIDQEPDSSDERWFQVTTKKTKPAPSTSRPFIYTRTSTEKSTQNTDIPTSKIIDETSTIKYETEETTTEPAIEDEVEHSTTQAHRHHTHRPHHDRKDHKHHHHTTASRLHTSTPTETPPVFYDHDFTVVTALIDIGRGKWNEYRRPLEKYHEFMENLLSLKNKMVIFVDESSIDFVQKYREKLGLMHQTLIHPAEFSDLPLHKYLDDAKKIIESEKANPQLYGVRWDAGMKSHPEANKAEYDVLVNSKTYFLYNVTLENPFDTEYFVWLDAGYGHGNQSVFPYDNMWRAAFPERKLTPKYDKIEDYDINNLYRRDWSVISGGFIAGDKHAIGQLYSLVHRRFIQLIYQQKVDDDQTILVLLVKSYPQLFHIEHGDWFDAFRIFSANPELSYG</sequence>